<dbReference type="Proteomes" id="UP001314170">
    <property type="component" value="Unassembled WGS sequence"/>
</dbReference>
<evidence type="ECO:0000313" key="1">
    <source>
        <dbReference type="EMBL" id="CAK7324600.1"/>
    </source>
</evidence>
<evidence type="ECO:0000313" key="3">
    <source>
        <dbReference type="Proteomes" id="UP001314170"/>
    </source>
</evidence>
<dbReference type="EMBL" id="CAWUPB010000372">
    <property type="protein sequence ID" value="CAK7324600.1"/>
    <property type="molecule type" value="Genomic_DNA"/>
</dbReference>
<accession>A0AAV1QUX8</accession>
<name>A0AAV1QUX8_9ROSI</name>
<dbReference type="AlphaFoldDB" id="A0AAV1QUX8"/>
<organism evidence="1 3">
    <name type="scientific">Dovyalis caffra</name>
    <dbReference type="NCBI Taxonomy" id="77055"/>
    <lineage>
        <taxon>Eukaryota</taxon>
        <taxon>Viridiplantae</taxon>
        <taxon>Streptophyta</taxon>
        <taxon>Embryophyta</taxon>
        <taxon>Tracheophyta</taxon>
        <taxon>Spermatophyta</taxon>
        <taxon>Magnoliopsida</taxon>
        <taxon>eudicotyledons</taxon>
        <taxon>Gunneridae</taxon>
        <taxon>Pentapetalae</taxon>
        <taxon>rosids</taxon>
        <taxon>fabids</taxon>
        <taxon>Malpighiales</taxon>
        <taxon>Salicaceae</taxon>
        <taxon>Flacourtieae</taxon>
        <taxon>Dovyalis</taxon>
    </lineage>
</organism>
<sequence length="80" mass="9040">MPSQGKLGPTYVSVAARERTTQSRQVLATAFQTGPREASHGRLPTEIHEERTRVEPMKEYARVELIRSKDPTEQEVTKCS</sequence>
<comment type="caution">
    <text evidence="1">The sequence shown here is derived from an EMBL/GenBank/DDBJ whole genome shotgun (WGS) entry which is preliminary data.</text>
</comment>
<evidence type="ECO:0000313" key="2">
    <source>
        <dbReference type="EMBL" id="CAK7328626.1"/>
    </source>
</evidence>
<dbReference type="EMBL" id="CAWUPB010000903">
    <property type="protein sequence ID" value="CAK7328626.1"/>
    <property type="molecule type" value="Genomic_DNA"/>
</dbReference>
<proteinExistence type="predicted"/>
<protein>
    <submittedName>
        <fullName evidence="1">Uncharacterized protein</fullName>
    </submittedName>
</protein>
<reference evidence="1 3" key="1">
    <citation type="submission" date="2024-01" db="EMBL/GenBank/DDBJ databases">
        <authorList>
            <person name="Waweru B."/>
        </authorList>
    </citation>
    <scope>NUCLEOTIDE SEQUENCE [LARGE SCALE GENOMIC DNA]</scope>
</reference>
<keyword evidence="3" id="KW-1185">Reference proteome</keyword>
<gene>
    <name evidence="1" type="ORF">DCAF_LOCUS2248</name>
    <name evidence="2" type="ORF">DCAF_LOCUS6353</name>
</gene>